<dbReference type="Proteomes" id="UP001314169">
    <property type="component" value="Chromosome 19"/>
</dbReference>
<feature type="compositionally biased region" description="Polar residues" evidence="1">
    <location>
        <begin position="31"/>
        <end position="41"/>
    </location>
</feature>
<proteinExistence type="predicted"/>
<gene>
    <name evidence="2" type="ORF">MPIPNATIZW_LOCUS8764</name>
</gene>
<feature type="compositionally biased region" description="Basic and acidic residues" evidence="1">
    <location>
        <begin position="10"/>
        <end position="29"/>
    </location>
</feature>
<accession>A0ABN9ZRA4</accession>
<organism evidence="2 3">
    <name type="scientific">Pipistrellus nathusii</name>
    <name type="common">Nathusius' pipistrelle</name>
    <dbReference type="NCBI Taxonomy" id="59473"/>
    <lineage>
        <taxon>Eukaryota</taxon>
        <taxon>Metazoa</taxon>
        <taxon>Chordata</taxon>
        <taxon>Craniata</taxon>
        <taxon>Vertebrata</taxon>
        <taxon>Euteleostomi</taxon>
        <taxon>Mammalia</taxon>
        <taxon>Eutheria</taxon>
        <taxon>Laurasiatheria</taxon>
        <taxon>Chiroptera</taxon>
        <taxon>Yangochiroptera</taxon>
        <taxon>Vespertilionidae</taxon>
        <taxon>Pipistrellus</taxon>
    </lineage>
</organism>
<feature type="compositionally biased region" description="Pro residues" evidence="1">
    <location>
        <begin position="64"/>
        <end position="74"/>
    </location>
</feature>
<feature type="region of interest" description="Disordered" evidence="1">
    <location>
        <begin position="106"/>
        <end position="129"/>
    </location>
</feature>
<feature type="region of interest" description="Disordered" evidence="1">
    <location>
        <begin position="1"/>
        <end position="90"/>
    </location>
</feature>
<keyword evidence="3" id="KW-1185">Reference proteome</keyword>
<evidence type="ECO:0000313" key="2">
    <source>
        <dbReference type="EMBL" id="CAK6440458.1"/>
    </source>
</evidence>
<sequence length="129" mass="13558">MVHFQSLRRSGREDLGAARRGGSSREHGASGRSNGIVQSLRPSRHAPTQATSLSGQSGTGQPGSGPPSARPPGPRTRSRDQLRPPGPGAAAAAAVVWMFISADPVAPRKVQRPQRDPVDAQATQKLKQK</sequence>
<protein>
    <submittedName>
        <fullName evidence="2">Uncharacterized protein</fullName>
    </submittedName>
</protein>
<dbReference type="EMBL" id="OY882876">
    <property type="protein sequence ID" value="CAK6440458.1"/>
    <property type="molecule type" value="Genomic_DNA"/>
</dbReference>
<name>A0ABN9ZRA4_PIPNA</name>
<evidence type="ECO:0000256" key="1">
    <source>
        <dbReference type="SAM" id="MobiDB-lite"/>
    </source>
</evidence>
<reference evidence="2" key="1">
    <citation type="submission" date="2023-12" db="EMBL/GenBank/DDBJ databases">
        <authorList>
            <person name="Brown T."/>
        </authorList>
    </citation>
    <scope>NUCLEOTIDE SEQUENCE</scope>
</reference>
<evidence type="ECO:0000313" key="3">
    <source>
        <dbReference type="Proteomes" id="UP001314169"/>
    </source>
</evidence>